<evidence type="ECO:0000256" key="13">
    <source>
        <dbReference type="SAM" id="Phobius"/>
    </source>
</evidence>
<feature type="transmembrane region" description="Helical" evidence="13">
    <location>
        <begin position="744"/>
        <end position="768"/>
    </location>
</feature>
<dbReference type="InterPro" id="IPR036734">
    <property type="entry name" value="Neur_chan_lig-bd_sf"/>
</dbReference>
<keyword evidence="5 13" id="KW-0812">Transmembrane</keyword>
<feature type="domain" description="Neurotransmitter-gated ion-channel ligand-binding" evidence="15">
    <location>
        <begin position="473"/>
        <end position="620"/>
    </location>
</feature>
<dbReference type="PANTHER" id="PTHR18945">
    <property type="entry name" value="NEUROTRANSMITTER GATED ION CHANNEL"/>
    <property type="match status" value="1"/>
</dbReference>
<dbReference type="Gene3D" id="2.70.170.10">
    <property type="entry name" value="Neurotransmitter-gated ion-channel ligand-binding domain"/>
    <property type="match status" value="1"/>
</dbReference>
<dbReference type="InterPro" id="IPR001759">
    <property type="entry name" value="PTX_dom"/>
</dbReference>
<dbReference type="InterPro" id="IPR002172">
    <property type="entry name" value="LDrepeatLR_classA_rpt"/>
</dbReference>
<keyword evidence="9 13" id="KW-0472">Membrane</keyword>
<feature type="transmembrane region" description="Helical" evidence="13">
    <location>
        <begin position="713"/>
        <end position="732"/>
    </location>
</feature>
<feature type="disulfide bond" evidence="12">
    <location>
        <begin position="443"/>
        <end position="458"/>
    </location>
</feature>
<evidence type="ECO:0000256" key="3">
    <source>
        <dbReference type="ARBA" id="ARBA00022448"/>
    </source>
</evidence>
<evidence type="ECO:0000256" key="1">
    <source>
        <dbReference type="ARBA" id="ARBA00004141"/>
    </source>
</evidence>
<evidence type="ECO:0000259" key="16">
    <source>
        <dbReference type="Pfam" id="PF02932"/>
    </source>
</evidence>
<reference evidence="17 18" key="1">
    <citation type="submission" date="2023-11" db="EMBL/GenBank/DDBJ databases">
        <title>Halocaridina rubra genome assembly.</title>
        <authorList>
            <person name="Smith C."/>
        </authorList>
    </citation>
    <scope>NUCLEOTIDE SEQUENCE [LARGE SCALE GENOMIC DNA]</scope>
    <source>
        <strain evidence="17">EP-1</strain>
        <tissue evidence="17">Whole</tissue>
    </source>
</reference>
<gene>
    <name evidence="17" type="ORF">SK128_003092</name>
</gene>
<evidence type="ECO:0000256" key="4">
    <source>
        <dbReference type="ARBA" id="ARBA00022475"/>
    </source>
</evidence>
<dbReference type="CDD" id="cd00112">
    <property type="entry name" value="LDLa"/>
    <property type="match status" value="1"/>
</dbReference>
<comment type="caution">
    <text evidence="17">The sequence shown here is derived from an EMBL/GenBank/DDBJ whole genome shotgun (WGS) entry which is preliminary data.</text>
</comment>
<keyword evidence="8" id="KW-0406">Ion transport</keyword>
<dbReference type="InterPro" id="IPR006201">
    <property type="entry name" value="Neur_channel"/>
</dbReference>
<evidence type="ECO:0000256" key="2">
    <source>
        <dbReference type="ARBA" id="ARBA00004236"/>
    </source>
</evidence>
<evidence type="ECO:0000259" key="15">
    <source>
        <dbReference type="Pfam" id="PF02931"/>
    </source>
</evidence>
<feature type="domain" description="Pentraxin (PTX)" evidence="14">
    <location>
        <begin position="80"/>
        <end position="182"/>
    </location>
</feature>
<proteinExistence type="predicted"/>
<feature type="disulfide bond" evidence="12">
    <location>
        <begin position="431"/>
        <end position="449"/>
    </location>
</feature>
<evidence type="ECO:0000256" key="11">
    <source>
        <dbReference type="ARBA" id="ARBA00023303"/>
    </source>
</evidence>
<dbReference type="EMBL" id="JAXCGZ010015203">
    <property type="protein sequence ID" value="KAK7070885.1"/>
    <property type="molecule type" value="Genomic_DNA"/>
</dbReference>
<keyword evidence="7 13" id="KW-1133">Transmembrane helix</keyword>
<evidence type="ECO:0000256" key="10">
    <source>
        <dbReference type="ARBA" id="ARBA00023157"/>
    </source>
</evidence>
<comment type="subcellular location">
    <subcellularLocation>
        <location evidence="2">Cell membrane</location>
    </subcellularLocation>
    <subcellularLocation>
        <location evidence="1">Membrane</location>
        <topology evidence="1">Multi-pass membrane protein</topology>
    </subcellularLocation>
</comment>
<keyword evidence="4" id="KW-1003">Cell membrane</keyword>
<dbReference type="AlphaFoldDB" id="A0AAN9A3B2"/>
<keyword evidence="6" id="KW-0732">Signal</keyword>
<name>A0AAN9A3B2_HALRR</name>
<dbReference type="PRINTS" id="PR00253">
    <property type="entry name" value="GABAARECEPTR"/>
</dbReference>
<dbReference type="Pfam" id="PF00057">
    <property type="entry name" value="Ldl_recept_a"/>
    <property type="match status" value="1"/>
</dbReference>
<evidence type="ECO:0000256" key="9">
    <source>
        <dbReference type="ARBA" id="ARBA00023136"/>
    </source>
</evidence>
<feature type="domain" description="Neurotransmitter-gated ion-channel transmembrane" evidence="16">
    <location>
        <begin position="686"/>
        <end position="767"/>
    </location>
</feature>
<dbReference type="Gene3D" id="4.10.400.10">
    <property type="entry name" value="Low-density Lipoprotein Receptor"/>
    <property type="match status" value="1"/>
</dbReference>
<dbReference type="InterPro" id="IPR013320">
    <property type="entry name" value="ConA-like_dom_sf"/>
</dbReference>
<dbReference type="InterPro" id="IPR006028">
    <property type="entry name" value="GABAA/Glycine_rcpt"/>
</dbReference>
<evidence type="ECO:0000256" key="5">
    <source>
        <dbReference type="ARBA" id="ARBA00022692"/>
    </source>
</evidence>
<dbReference type="InterPro" id="IPR038050">
    <property type="entry name" value="Neuro_actylchol_rec"/>
</dbReference>
<evidence type="ECO:0000256" key="6">
    <source>
        <dbReference type="ARBA" id="ARBA00022729"/>
    </source>
</evidence>
<evidence type="ECO:0000256" key="7">
    <source>
        <dbReference type="ARBA" id="ARBA00022989"/>
    </source>
</evidence>
<evidence type="ECO:0000313" key="17">
    <source>
        <dbReference type="EMBL" id="KAK7070885.1"/>
    </source>
</evidence>
<organism evidence="17 18">
    <name type="scientific">Halocaridina rubra</name>
    <name type="common">Hawaiian red shrimp</name>
    <dbReference type="NCBI Taxonomy" id="373956"/>
    <lineage>
        <taxon>Eukaryota</taxon>
        <taxon>Metazoa</taxon>
        <taxon>Ecdysozoa</taxon>
        <taxon>Arthropoda</taxon>
        <taxon>Crustacea</taxon>
        <taxon>Multicrustacea</taxon>
        <taxon>Malacostraca</taxon>
        <taxon>Eumalacostraca</taxon>
        <taxon>Eucarida</taxon>
        <taxon>Decapoda</taxon>
        <taxon>Pleocyemata</taxon>
        <taxon>Caridea</taxon>
        <taxon>Atyoidea</taxon>
        <taxon>Atyidae</taxon>
        <taxon>Halocaridina</taxon>
    </lineage>
</organism>
<accession>A0AAN9A3B2</accession>
<dbReference type="GO" id="GO:0099095">
    <property type="term" value="F:ligand-gated monoatomic anion channel activity"/>
    <property type="evidence" value="ECO:0007669"/>
    <property type="project" value="UniProtKB-ARBA"/>
</dbReference>
<evidence type="ECO:0000313" key="18">
    <source>
        <dbReference type="Proteomes" id="UP001381693"/>
    </source>
</evidence>
<evidence type="ECO:0000256" key="12">
    <source>
        <dbReference type="PROSITE-ProRule" id="PRU00124"/>
    </source>
</evidence>
<evidence type="ECO:0000256" key="8">
    <source>
        <dbReference type="ARBA" id="ARBA00023065"/>
    </source>
</evidence>
<dbReference type="Pfam" id="PF00354">
    <property type="entry name" value="Pentaxin"/>
    <property type="match status" value="1"/>
</dbReference>
<dbReference type="SUPFAM" id="SSF49899">
    <property type="entry name" value="Concanavalin A-like lectins/glucanases"/>
    <property type="match status" value="1"/>
</dbReference>
<dbReference type="GO" id="GO:0005254">
    <property type="term" value="F:chloride channel activity"/>
    <property type="evidence" value="ECO:0007669"/>
    <property type="project" value="UniProtKB-ARBA"/>
</dbReference>
<protein>
    <submittedName>
        <fullName evidence="17">Uncharacterized protein</fullName>
    </submittedName>
</protein>
<keyword evidence="18" id="KW-1185">Reference proteome</keyword>
<dbReference type="Gene3D" id="2.60.120.200">
    <property type="match status" value="1"/>
</dbReference>
<dbReference type="InterPro" id="IPR036055">
    <property type="entry name" value="LDL_receptor-like_sf"/>
</dbReference>
<keyword evidence="3" id="KW-0813">Transport</keyword>
<dbReference type="SUPFAM" id="SSF90112">
    <property type="entry name" value="Neurotransmitter-gated ion-channel transmembrane pore"/>
    <property type="match status" value="1"/>
</dbReference>
<dbReference type="Gene3D" id="1.20.58.390">
    <property type="entry name" value="Neurotransmitter-gated ion-channel transmembrane domain"/>
    <property type="match status" value="1"/>
</dbReference>
<dbReference type="SMART" id="SM00192">
    <property type="entry name" value="LDLa"/>
    <property type="match status" value="1"/>
</dbReference>
<dbReference type="PROSITE" id="PS50068">
    <property type="entry name" value="LDLRA_2"/>
    <property type="match status" value="1"/>
</dbReference>
<dbReference type="Pfam" id="PF02931">
    <property type="entry name" value="Neur_chan_LBD"/>
    <property type="match status" value="1"/>
</dbReference>
<feature type="disulfide bond" evidence="12">
    <location>
        <begin position="424"/>
        <end position="436"/>
    </location>
</feature>
<keyword evidence="11" id="KW-0407">Ion channel</keyword>
<dbReference type="GO" id="GO:0005886">
    <property type="term" value="C:plasma membrane"/>
    <property type="evidence" value="ECO:0007669"/>
    <property type="project" value="UniProtKB-SubCell"/>
</dbReference>
<dbReference type="InterPro" id="IPR036719">
    <property type="entry name" value="Neuro-gated_channel_TM_sf"/>
</dbReference>
<dbReference type="GO" id="GO:0005230">
    <property type="term" value="F:extracellular ligand-gated monoatomic ion channel activity"/>
    <property type="evidence" value="ECO:0007669"/>
    <property type="project" value="InterPro"/>
</dbReference>
<keyword evidence="10 12" id="KW-1015">Disulfide bond</keyword>
<dbReference type="SUPFAM" id="SSF63712">
    <property type="entry name" value="Nicotinic receptor ligand binding domain-like"/>
    <property type="match status" value="1"/>
</dbReference>
<dbReference type="InterPro" id="IPR006029">
    <property type="entry name" value="Neurotrans-gated_channel_TM"/>
</dbReference>
<dbReference type="Proteomes" id="UP001381693">
    <property type="component" value="Unassembled WGS sequence"/>
</dbReference>
<dbReference type="InterPro" id="IPR006202">
    <property type="entry name" value="Neur_chan_lig-bd"/>
</dbReference>
<evidence type="ECO:0000259" key="14">
    <source>
        <dbReference type="Pfam" id="PF00354"/>
    </source>
</evidence>
<feature type="transmembrane region" description="Helical" evidence="13">
    <location>
        <begin position="679"/>
        <end position="701"/>
    </location>
</feature>
<dbReference type="Pfam" id="PF02932">
    <property type="entry name" value="Neur_chan_memb"/>
    <property type="match status" value="1"/>
</dbReference>
<sequence>MIKVFNMTYYSVFFFLLFSSVSRHISVLGKLSYLSFHDESLPSVSTWAYWRSPSLGPLPSPPPQTFQEILSSMEEEHTPQTVMLHISEESLVFKVAPEFLTWSFYCFIVKSGSKLAFVYVNGNLVETQPILRNSYTVPFGGFVLLGQDSLGPNISSSLQAKIADLQMWTTDMSNSISNLSICDTQQEEPMFSFSQEQWLTNGSAAWVNMDAFNTICEMLPYSSSVRIFIEILNDNNTLGEMSLCSSLGGHLPHINTQTDREFITETANNIDSIDTIYPILLGTANVHNATSPEWFGDSETDRNIYLFYDEGRSYFNDTILKNTGAVCEIPISKYTIRGLCVDSALSRETWLHHTLKGALIFRSRDGTIISKKRKLWEISTWVEPRDTSAVLDNAMFPVGLHDWVLRDAKCHANEKLTKLKITNCPPDHFTCGDLKCIKRDRVCNMIPDCVDGRDEIDCLDIIVNKELLRGPPPVSLEHPLILECGITMINYRSFDIKKMRTTADFILHLRWKDPRIIFKNLGLDYAKNLIFHGTRRLWKPEMNFMSNLGADAHFIVRNEEMLVELDGPPMHDNADFVEEVLMYSSEAATVRKDAKLTITYTFDPDLYKFPFDLQKCELIMLFKTGPGSILKMGVVSTSALYRPRLLEYQVKNMTLAMRNIDLTLSPVDIVLITEFEHLFGFYLISIYMPTLLLVVVSYVTFYFDQEDFSDRIMVSLTALLVLSTFLSTASSSMARVSYFTFLDIWLSFCIAFVFAICLIHTCLQILLLEKKQSL</sequence>
<dbReference type="SUPFAM" id="SSF57424">
    <property type="entry name" value="LDL receptor-like module"/>
    <property type="match status" value="1"/>
</dbReference>
<dbReference type="GO" id="GO:0004888">
    <property type="term" value="F:transmembrane signaling receptor activity"/>
    <property type="evidence" value="ECO:0007669"/>
    <property type="project" value="InterPro"/>
</dbReference>